<dbReference type="PANTHER" id="PTHR47959">
    <property type="entry name" value="ATP-DEPENDENT RNA HELICASE RHLE-RELATED"/>
    <property type="match status" value="1"/>
</dbReference>
<dbReference type="GO" id="GO:0016787">
    <property type="term" value="F:hydrolase activity"/>
    <property type="evidence" value="ECO:0007669"/>
    <property type="project" value="UniProtKB-KW"/>
</dbReference>
<dbReference type="InterPro" id="IPR035979">
    <property type="entry name" value="RBD_domain_sf"/>
</dbReference>
<dbReference type="GeneID" id="26904503"/>
<dbReference type="EMBL" id="LGTL01000007">
    <property type="protein sequence ID" value="KPA80758.1"/>
    <property type="molecule type" value="Genomic_DNA"/>
</dbReference>
<dbReference type="Proteomes" id="UP000037923">
    <property type="component" value="Unassembled WGS sequence"/>
</dbReference>
<feature type="short sequence motif" description="Q motif" evidence="11">
    <location>
        <begin position="83"/>
        <end position="111"/>
    </location>
</feature>
<dbReference type="GO" id="GO:0005829">
    <property type="term" value="C:cytosol"/>
    <property type="evidence" value="ECO:0007669"/>
    <property type="project" value="TreeGrafter"/>
</dbReference>
<dbReference type="PROSITE" id="PS51192">
    <property type="entry name" value="HELICASE_ATP_BIND_1"/>
    <property type="match status" value="1"/>
</dbReference>
<dbReference type="InterPro" id="IPR050079">
    <property type="entry name" value="DEAD_box_RNA_helicase"/>
</dbReference>
<evidence type="ECO:0000259" key="15">
    <source>
        <dbReference type="PROSITE" id="PS51195"/>
    </source>
</evidence>
<dbReference type="SMART" id="SM00487">
    <property type="entry name" value="DEXDc"/>
    <property type="match status" value="1"/>
</dbReference>
<evidence type="ECO:0000256" key="4">
    <source>
        <dbReference type="ARBA" id="ARBA00022741"/>
    </source>
</evidence>
<dbReference type="Pfam" id="PF26142">
    <property type="entry name" value="DD_DDX21-DDX50"/>
    <property type="match status" value="1"/>
</dbReference>
<keyword evidence="5" id="KW-0378">Hydrolase</keyword>
<evidence type="ECO:0000259" key="13">
    <source>
        <dbReference type="PROSITE" id="PS51192"/>
    </source>
</evidence>
<evidence type="ECO:0000256" key="10">
    <source>
        <dbReference type="ARBA" id="ARBA00022946"/>
    </source>
</evidence>
<comment type="similarity">
    <text evidence="1">Belongs to the DEAD box helicase family. DDX21/DDX50 subfamily.</text>
</comment>
<dbReference type="SUPFAM" id="SSF54928">
    <property type="entry name" value="RNA-binding domain, RBD"/>
    <property type="match status" value="1"/>
</dbReference>
<dbReference type="EMBL" id="LGTL01000007">
    <property type="protein sequence ID" value="KPA80759.1"/>
    <property type="molecule type" value="Genomic_DNA"/>
</dbReference>
<evidence type="ECO:0000256" key="2">
    <source>
        <dbReference type="ARBA" id="ARBA00012552"/>
    </source>
</evidence>
<keyword evidence="10" id="KW-0809">Transit peptide</keyword>
<dbReference type="FunFam" id="3.40.50.300:FF:000911">
    <property type="entry name" value="Nucleolar RNA helicase II"/>
    <property type="match status" value="1"/>
</dbReference>
<evidence type="ECO:0000256" key="6">
    <source>
        <dbReference type="ARBA" id="ARBA00022806"/>
    </source>
</evidence>
<organism evidence="16 17">
    <name type="scientific">Leptomonas pyrrhocoris</name>
    <name type="common">Firebug parasite</name>
    <dbReference type="NCBI Taxonomy" id="157538"/>
    <lineage>
        <taxon>Eukaryota</taxon>
        <taxon>Discoba</taxon>
        <taxon>Euglenozoa</taxon>
        <taxon>Kinetoplastea</taxon>
        <taxon>Metakinetoplastina</taxon>
        <taxon>Trypanosomatida</taxon>
        <taxon>Trypanosomatidae</taxon>
        <taxon>Leishmaniinae</taxon>
        <taxon>Leptomonas</taxon>
    </lineage>
</organism>
<dbReference type="PANTHER" id="PTHR47959:SF1">
    <property type="entry name" value="ATP-DEPENDENT RNA HELICASE DBPA"/>
    <property type="match status" value="1"/>
</dbReference>
<dbReference type="InterPro" id="IPR012562">
    <property type="entry name" value="GUCT"/>
</dbReference>
<keyword evidence="17" id="KW-1185">Reference proteome</keyword>
<proteinExistence type="inferred from homology"/>
<protein>
    <recommendedName>
        <fullName evidence="2">RNA helicase</fullName>
        <ecNumber evidence="2">3.6.4.13</ecNumber>
    </recommendedName>
</protein>
<dbReference type="EC" id="3.6.4.13" evidence="2"/>
<evidence type="ECO:0000256" key="8">
    <source>
        <dbReference type="ARBA" id="ARBA00022884"/>
    </source>
</evidence>
<evidence type="ECO:0000256" key="12">
    <source>
        <dbReference type="SAM" id="MobiDB-lite"/>
    </source>
</evidence>
<dbReference type="VEuPathDB" id="TriTrypDB:LpyrH10_07_0190"/>
<dbReference type="RefSeq" id="XP_015659198.1">
    <property type="nucleotide sequence ID" value="XM_015801797.1"/>
</dbReference>
<dbReference type="OrthoDB" id="4255at2759"/>
<feature type="domain" description="DEAD-box RNA helicase Q" evidence="15">
    <location>
        <begin position="83"/>
        <end position="111"/>
    </location>
</feature>
<feature type="region of interest" description="Disordered" evidence="12">
    <location>
        <begin position="656"/>
        <end position="677"/>
    </location>
</feature>
<dbReference type="InterPro" id="IPR044742">
    <property type="entry name" value="DEAD/DEAH_RhlB"/>
</dbReference>
<keyword evidence="3" id="KW-0396">Initiation factor</keyword>
<feature type="region of interest" description="Disordered" evidence="12">
    <location>
        <begin position="616"/>
        <end position="643"/>
    </location>
</feature>
<dbReference type="GO" id="GO:0005524">
    <property type="term" value="F:ATP binding"/>
    <property type="evidence" value="ECO:0007669"/>
    <property type="project" value="UniProtKB-KW"/>
</dbReference>
<dbReference type="GO" id="GO:0003723">
    <property type="term" value="F:RNA binding"/>
    <property type="evidence" value="ECO:0007669"/>
    <property type="project" value="UniProtKB-KW"/>
</dbReference>
<dbReference type="CDD" id="cd00268">
    <property type="entry name" value="DEADc"/>
    <property type="match status" value="1"/>
</dbReference>
<dbReference type="SUPFAM" id="SSF52540">
    <property type="entry name" value="P-loop containing nucleoside triphosphate hydrolases"/>
    <property type="match status" value="1"/>
</dbReference>
<evidence type="ECO:0000256" key="3">
    <source>
        <dbReference type="ARBA" id="ARBA00022540"/>
    </source>
</evidence>
<feature type="compositionally biased region" description="Basic and acidic residues" evidence="12">
    <location>
        <begin position="40"/>
        <end position="60"/>
    </location>
</feature>
<dbReference type="PROSITE" id="PS51194">
    <property type="entry name" value="HELICASE_CTER"/>
    <property type="match status" value="1"/>
</dbReference>
<feature type="domain" description="Helicase ATP-binding" evidence="13">
    <location>
        <begin position="114"/>
        <end position="298"/>
    </location>
</feature>
<gene>
    <name evidence="16" type="ORF">ABB37_04212</name>
</gene>
<dbReference type="InterPro" id="IPR011545">
    <property type="entry name" value="DEAD/DEAH_box_helicase_dom"/>
</dbReference>
<dbReference type="OMA" id="YSGFHGR"/>
<feature type="compositionally biased region" description="Gly residues" evidence="12">
    <location>
        <begin position="619"/>
        <end position="643"/>
    </location>
</feature>
<evidence type="ECO:0000313" key="17">
    <source>
        <dbReference type="Proteomes" id="UP000037923"/>
    </source>
</evidence>
<evidence type="ECO:0000259" key="14">
    <source>
        <dbReference type="PROSITE" id="PS51194"/>
    </source>
</evidence>
<dbReference type="RefSeq" id="XP_015659197.1">
    <property type="nucleotide sequence ID" value="XM_015801796.1"/>
</dbReference>
<dbReference type="Gene3D" id="3.40.50.300">
    <property type="entry name" value="P-loop containing nucleotide triphosphate hydrolases"/>
    <property type="match status" value="2"/>
</dbReference>
<dbReference type="SMART" id="SM00490">
    <property type="entry name" value="HELICc"/>
    <property type="match status" value="1"/>
</dbReference>
<keyword evidence="8" id="KW-0694">RNA-binding</keyword>
<dbReference type="InterPro" id="IPR001650">
    <property type="entry name" value="Helicase_C-like"/>
</dbReference>
<keyword evidence="7" id="KW-0067">ATP-binding</keyword>
<dbReference type="GO" id="GO:0003724">
    <property type="term" value="F:RNA helicase activity"/>
    <property type="evidence" value="ECO:0007669"/>
    <property type="project" value="UniProtKB-EC"/>
</dbReference>
<feature type="compositionally biased region" description="Basic and acidic residues" evidence="12">
    <location>
        <begin position="1"/>
        <end position="22"/>
    </location>
</feature>
<evidence type="ECO:0000313" key="16">
    <source>
        <dbReference type="EMBL" id="KPA80758.1"/>
    </source>
</evidence>
<dbReference type="InterPro" id="IPR014001">
    <property type="entry name" value="Helicase_ATP-bd"/>
</dbReference>
<dbReference type="InterPro" id="IPR027417">
    <property type="entry name" value="P-loop_NTPase"/>
</dbReference>
<reference evidence="16 17" key="1">
    <citation type="submission" date="2015-07" db="EMBL/GenBank/DDBJ databases">
        <title>High-quality genome of monoxenous trypanosomatid Leptomonas pyrrhocoris.</title>
        <authorList>
            <person name="Flegontov P."/>
            <person name="Butenko A."/>
            <person name="Firsov S."/>
            <person name="Vlcek C."/>
            <person name="Logacheva M.D."/>
            <person name="Field M."/>
            <person name="Filatov D."/>
            <person name="Flegontova O."/>
            <person name="Gerasimov E."/>
            <person name="Jackson A.P."/>
            <person name="Kelly S."/>
            <person name="Opperdoes F."/>
            <person name="O'Reilly A."/>
            <person name="Votypka J."/>
            <person name="Yurchenko V."/>
            <person name="Lukes J."/>
        </authorList>
    </citation>
    <scope>NUCLEOTIDE SEQUENCE [LARGE SCALE GENOMIC DNA]</scope>
    <source>
        <strain evidence="16">H10</strain>
    </source>
</reference>
<evidence type="ECO:0000256" key="1">
    <source>
        <dbReference type="ARBA" id="ARBA00006517"/>
    </source>
</evidence>
<keyword evidence="4" id="KW-0547">Nucleotide-binding</keyword>
<feature type="region of interest" description="Disordered" evidence="12">
    <location>
        <begin position="1"/>
        <end position="72"/>
    </location>
</feature>
<dbReference type="AlphaFoldDB" id="A0A0N1J4V2"/>
<evidence type="ECO:0000256" key="5">
    <source>
        <dbReference type="ARBA" id="ARBA00022801"/>
    </source>
</evidence>
<dbReference type="InterPro" id="IPR014014">
    <property type="entry name" value="RNA_helicase_DEAD_Q_motif"/>
</dbReference>
<dbReference type="PROSITE" id="PS51195">
    <property type="entry name" value="Q_MOTIF"/>
    <property type="match status" value="1"/>
</dbReference>
<dbReference type="Pfam" id="PF08152">
    <property type="entry name" value="GUCT"/>
    <property type="match status" value="1"/>
</dbReference>
<dbReference type="Pfam" id="PF00270">
    <property type="entry name" value="DEAD"/>
    <property type="match status" value="1"/>
</dbReference>
<comment type="caution">
    <text evidence="16">The sequence shown here is derived from an EMBL/GenBank/DDBJ whole genome shotgun (WGS) entry which is preliminary data.</text>
</comment>
<evidence type="ECO:0000256" key="7">
    <source>
        <dbReference type="ARBA" id="ARBA00022840"/>
    </source>
</evidence>
<dbReference type="InterPro" id="IPR059027">
    <property type="entry name" value="DD_DDX21-DDX50"/>
</dbReference>
<name>A0A0N1J4V2_LEPPY</name>
<dbReference type="CDD" id="cd18787">
    <property type="entry name" value="SF2_C_DEAD"/>
    <property type="match status" value="1"/>
</dbReference>
<feature type="domain" description="Helicase C-terminal" evidence="14">
    <location>
        <begin position="329"/>
        <end position="470"/>
    </location>
</feature>
<evidence type="ECO:0000256" key="9">
    <source>
        <dbReference type="ARBA" id="ARBA00022917"/>
    </source>
</evidence>
<keyword evidence="6 16" id="KW-0347">Helicase</keyword>
<accession>A0A0N1J4V2</accession>
<sequence>MPRRTREESKEAKPARDTKTADSSDDDDAPVKVAKAAATAHHDEKHTAVAKRTRTEEKPAADGAVAAAKEEEVPNNGCAATARPFSEFDMNPQVIKALQARGIEALFPVQALTFDAIMKQTDVLVQARTGSGKTLAFGIPIVERLLKLEGHLTRGRGPAAVIFCPTRELAIQVQDVLHGISCGLIVAALYGGVAYANQEHVLRSGVDIIVATPGRAKDFLEKGTLHFDRVVMACLDEADHMLDIGFKDDIELLLSQVAEQNGSVAAEKPVHQTLLFSATVPEWVHSSSLIGKNKQFIDMVGKEAVRTASTIRFYRRKCNFNEISSMLADLIKVYSGAHGRTLVFTNTKKDCHDLSINNTKLDSQSLHGDMQQEQRESTMKSFRDNKFSVLIATDVAARGLDLPMVDLVIQCAPPQDIDSFIHRAGRTGRAGRKGVCVLLYQPREEYVVERIERHAKMKFEVLPAPTREEILKAVARDAAEDLARVERRATDLFMDQAAELLKDADPVEILASALAVMSGYTENITSRGLITGTQGYVTLQMNSDRPLPIPVFCSILRNNLGDDTFMRCRDITLLQDDPGCVFDVLEQFADRVMSTPMRGITFQRIETLPPIIARELNSGRGGRGGSFGGGGRGGSFGRGGGGGGYGGGRGGSFSRGGGGGGYGGGRGGGRGGFQRRY</sequence>
<evidence type="ECO:0000256" key="11">
    <source>
        <dbReference type="PROSITE-ProRule" id="PRU00552"/>
    </source>
</evidence>
<keyword evidence="9" id="KW-0648">Protein biosynthesis</keyword>
<dbReference type="Pfam" id="PF00271">
    <property type="entry name" value="Helicase_C"/>
    <property type="match status" value="1"/>
</dbReference>
<dbReference type="GO" id="GO:0006139">
    <property type="term" value="P:nucleobase-containing compound metabolic process"/>
    <property type="evidence" value="ECO:0007669"/>
    <property type="project" value="UniProtKB-ARBA"/>
</dbReference>
<dbReference type="GO" id="GO:0003743">
    <property type="term" value="F:translation initiation factor activity"/>
    <property type="evidence" value="ECO:0007669"/>
    <property type="project" value="UniProtKB-KW"/>
</dbReference>